<dbReference type="Pfam" id="PF13340">
    <property type="entry name" value="DUF4096"/>
    <property type="match status" value="1"/>
</dbReference>
<dbReference type="RefSeq" id="WP_065284760.1">
    <property type="nucleotide sequence ID" value="NZ_CP016292.1"/>
</dbReference>
<dbReference type="EMBL" id="CP016292">
    <property type="protein sequence ID" value="ANP91650.1"/>
    <property type="molecule type" value="Genomic_DNA"/>
</dbReference>
<dbReference type="Pfam" id="PF01609">
    <property type="entry name" value="DDE_Tnp_1"/>
    <property type="match status" value="1"/>
</dbReference>
<evidence type="ECO:0000259" key="1">
    <source>
        <dbReference type="Pfam" id="PF01609"/>
    </source>
</evidence>
<organism evidence="3 4">
    <name type="scientific">Rhizobium leguminosarum</name>
    <dbReference type="NCBI Taxonomy" id="384"/>
    <lineage>
        <taxon>Bacteria</taxon>
        <taxon>Pseudomonadati</taxon>
        <taxon>Pseudomonadota</taxon>
        <taxon>Alphaproteobacteria</taxon>
        <taxon>Hyphomicrobiales</taxon>
        <taxon>Rhizobiaceae</taxon>
        <taxon>Rhizobium/Agrobacterium group</taxon>
        <taxon>Rhizobium</taxon>
    </lineage>
</organism>
<dbReference type="GO" id="GO:0004803">
    <property type="term" value="F:transposase activity"/>
    <property type="evidence" value="ECO:0007669"/>
    <property type="project" value="InterPro"/>
</dbReference>
<dbReference type="InterPro" id="IPR002559">
    <property type="entry name" value="Transposase_11"/>
</dbReference>
<feature type="domain" description="Insertion element IS402-like" evidence="2">
    <location>
        <begin position="22"/>
        <end position="95"/>
    </location>
</feature>
<evidence type="ECO:0000313" key="3">
    <source>
        <dbReference type="EMBL" id="ANP91650.1"/>
    </source>
</evidence>
<name>A0A1B1CPH2_RHILE</name>
<evidence type="ECO:0000259" key="2">
    <source>
        <dbReference type="Pfam" id="PF13340"/>
    </source>
</evidence>
<dbReference type="NCBIfam" id="NF033580">
    <property type="entry name" value="transpos_IS5_3"/>
    <property type="match status" value="1"/>
</dbReference>
<dbReference type="Proteomes" id="UP000092691">
    <property type="component" value="Plasmid unnamed4"/>
</dbReference>
<sequence>MAWTPFTRRHHDRSRMRYASDLTDREWSLIDPFMPRQPRLGRRRKTSLRAVMDAIFYLLQSGCQWALLPHDFPPKSTVYHYFKRFCRDGTWRRIHDALYCRTRQLEGREEQPSFAIIDSQSVKTGLDARSDIGYDAGKKIKGRKRHILVDTLGMLLKAEVHSAGIQDRDGAALVFDKLANRFPFIEKICGDGGYQGPTVEETSPRPMEIIKRNQAGFQMLPKRWIVERTLAWLGINRRMAKDFERFSATSLAFIQTAMIKLMTRRLARYPLS</sequence>
<dbReference type="PANTHER" id="PTHR30007">
    <property type="entry name" value="PHP DOMAIN PROTEIN"/>
    <property type="match status" value="1"/>
</dbReference>
<protein>
    <submittedName>
        <fullName evidence="3">Uncharacterized protein</fullName>
    </submittedName>
</protein>
<accession>A0A1B1CPH2</accession>
<feature type="domain" description="Transposase IS4-like" evidence="1">
    <location>
        <begin position="111"/>
        <end position="258"/>
    </location>
</feature>
<dbReference type="InterPro" id="IPR025161">
    <property type="entry name" value="IS402-like_dom"/>
</dbReference>
<dbReference type="PANTHER" id="PTHR30007:SF0">
    <property type="entry name" value="TRANSPOSASE"/>
    <property type="match status" value="1"/>
</dbReference>
<dbReference type="OrthoDB" id="9798237at2"/>
<proteinExistence type="predicted"/>
<dbReference type="GO" id="GO:0003677">
    <property type="term" value="F:DNA binding"/>
    <property type="evidence" value="ECO:0007669"/>
    <property type="project" value="InterPro"/>
</dbReference>
<dbReference type="AlphaFoldDB" id="A0A1B1CPH2"/>
<gene>
    <name evidence="3" type="ORF">BA011_36795</name>
</gene>
<evidence type="ECO:0000313" key="4">
    <source>
        <dbReference type="Proteomes" id="UP000092691"/>
    </source>
</evidence>
<geneLocation type="plasmid" evidence="3 4">
    <name>unnamed4</name>
</geneLocation>
<reference evidence="3 4" key="1">
    <citation type="submission" date="2016-06" db="EMBL/GenBank/DDBJ databases">
        <title>Microsymbionts genomes from the relict species Vavilovia formosa.</title>
        <authorList>
            <person name="Chirak E."/>
            <person name="Kimeklis A."/>
            <person name="Andronov E."/>
        </authorList>
    </citation>
    <scope>NUCLEOTIDE SEQUENCE [LARGE SCALE GENOMIC DNA]</scope>
    <source>
        <strain evidence="3 4">Vaf10</strain>
        <plasmid evidence="4">Plasmid unnamed4</plasmid>
    </source>
</reference>
<dbReference type="GO" id="GO:0006313">
    <property type="term" value="P:DNA transposition"/>
    <property type="evidence" value="ECO:0007669"/>
    <property type="project" value="InterPro"/>
</dbReference>
<keyword evidence="3" id="KW-0614">Plasmid</keyword>